<organism evidence="1 2">
    <name type="scientific">Conexibacter stalactiti</name>
    <dbReference type="NCBI Taxonomy" id="1940611"/>
    <lineage>
        <taxon>Bacteria</taxon>
        <taxon>Bacillati</taxon>
        <taxon>Actinomycetota</taxon>
        <taxon>Thermoleophilia</taxon>
        <taxon>Solirubrobacterales</taxon>
        <taxon>Conexibacteraceae</taxon>
        <taxon>Conexibacter</taxon>
    </lineage>
</organism>
<reference evidence="1 2" key="2">
    <citation type="submission" date="2023-10" db="EMBL/GenBank/DDBJ databases">
        <authorList>
            <person name="Han X.F."/>
        </authorList>
    </citation>
    <scope>NUCLEOTIDE SEQUENCE [LARGE SCALE GENOMIC DNA]</scope>
    <source>
        <strain evidence="1 2">KCTC 39840</strain>
    </source>
</reference>
<comment type="caution">
    <text evidence="1">The sequence shown here is derived from an EMBL/GenBank/DDBJ whole genome shotgun (WGS) entry which is preliminary data.</text>
</comment>
<proteinExistence type="predicted"/>
<accession>A0ABU4HW26</accession>
<evidence type="ECO:0008006" key="3">
    <source>
        <dbReference type="Google" id="ProtNLM"/>
    </source>
</evidence>
<dbReference type="RefSeq" id="WP_318599968.1">
    <property type="nucleotide sequence ID" value="NZ_JAWSTH010000091.1"/>
</dbReference>
<dbReference type="Proteomes" id="UP001284601">
    <property type="component" value="Unassembled WGS sequence"/>
</dbReference>
<reference evidence="2" key="1">
    <citation type="submission" date="2023-07" db="EMBL/GenBank/DDBJ databases">
        <title>Conexibacter stalactiti sp. nov., isolated from stalactites in a lava cave and emended description of the genus Conexibacter.</title>
        <authorList>
            <person name="Lee S.D."/>
        </authorList>
    </citation>
    <scope>NUCLEOTIDE SEQUENCE [LARGE SCALE GENOMIC DNA]</scope>
    <source>
        <strain evidence="2">KCTC 39840</strain>
    </source>
</reference>
<dbReference type="PROSITE" id="PS51318">
    <property type="entry name" value="TAT"/>
    <property type="match status" value="1"/>
</dbReference>
<evidence type="ECO:0000313" key="1">
    <source>
        <dbReference type="EMBL" id="MDW5597503.1"/>
    </source>
</evidence>
<gene>
    <name evidence="1" type="ORF">R7226_24350</name>
</gene>
<sequence>MHRRGNDEADYDADRAEQLAHRLQREHGLSRRQLFQVAAAGAPLLLLGRGALATPAARAQAAAAPP</sequence>
<feature type="non-terminal residue" evidence="1">
    <location>
        <position position="66"/>
    </location>
</feature>
<evidence type="ECO:0000313" key="2">
    <source>
        <dbReference type="Proteomes" id="UP001284601"/>
    </source>
</evidence>
<keyword evidence="2" id="KW-1185">Reference proteome</keyword>
<dbReference type="EMBL" id="JAWSTH010000091">
    <property type="protein sequence ID" value="MDW5597503.1"/>
    <property type="molecule type" value="Genomic_DNA"/>
</dbReference>
<name>A0ABU4HW26_9ACTN</name>
<dbReference type="InterPro" id="IPR006311">
    <property type="entry name" value="TAT_signal"/>
</dbReference>
<protein>
    <recommendedName>
        <fullName evidence="3">Twin-arginine translocation signal domain-containing protein</fullName>
    </recommendedName>
</protein>